<dbReference type="PANTHER" id="PTHR22957">
    <property type="entry name" value="TBC1 DOMAIN FAMILY MEMBER GTPASE-ACTIVATING PROTEIN"/>
    <property type="match status" value="1"/>
</dbReference>
<feature type="domain" description="Rab-GAP TBC" evidence="1">
    <location>
        <begin position="72"/>
        <end position="356"/>
    </location>
</feature>
<evidence type="ECO:0000259" key="1">
    <source>
        <dbReference type="PROSITE" id="PS50086"/>
    </source>
</evidence>
<name>A0AAD8LHG4_BABGI</name>
<dbReference type="EMBL" id="JAVEPI010000003">
    <property type="protein sequence ID" value="KAK1442745.1"/>
    <property type="molecule type" value="Genomic_DNA"/>
</dbReference>
<dbReference type="InterPro" id="IPR000195">
    <property type="entry name" value="Rab-GAP-TBC_dom"/>
</dbReference>
<evidence type="ECO:0000313" key="2">
    <source>
        <dbReference type="EMBL" id="KAK1442745.1"/>
    </source>
</evidence>
<dbReference type="Gene3D" id="1.10.8.270">
    <property type="entry name" value="putative rabgap domain of human tbc1 domain family member 14 like domains"/>
    <property type="match status" value="1"/>
</dbReference>
<dbReference type="AlphaFoldDB" id="A0AAD8LHG4"/>
<dbReference type="SMART" id="SM00164">
    <property type="entry name" value="TBC"/>
    <property type="match status" value="1"/>
</dbReference>
<dbReference type="SUPFAM" id="SSF47923">
    <property type="entry name" value="Ypt/Rab-GAP domain of gyp1p"/>
    <property type="match status" value="2"/>
</dbReference>
<dbReference type="InterPro" id="IPR035969">
    <property type="entry name" value="Rab-GAP_TBC_sf"/>
</dbReference>
<organism evidence="2 3">
    <name type="scientific">Babesia gibsoni</name>
    <dbReference type="NCBI Taxonomy" id="33632"/>
    <lineage>
        <taxon>Eukaryota</taxon>
        <taxon>Sar</taxon>
        <taxon>Alveolata</taxon>
        <taxon>Apicomplexa</taxon>
        <taxon>Aconoidasida</taxon>
        <taxon>Piroplasmida</taxon>
        <taxon>Babesiidae</taxon>
        <taxon>Babesia</taxon>
    </lineage>
</organism>
<dbReference type="Proteomes" id="UP001230268">
    <property type="component" value="Unassembled WGS sequence"/>
</dbReference>
<sequence>MGDFFDVTYDEEGYCGIALEDVMSILPLYKRADDLEDNENHERHLYFVYDATSGGIVDAMHQLASRIMEANIPLNNMRRVVWGYFLGAYEADDIVSLAKVIEDRRSKYWNLVETHRIDKITTMKSLNPQLFHPLAPVERNPWELSHRSKELLEEIWKDVERTYQERSLFTTENVRKTLQRVLYVWSKEHPYISYKQGMNEVLAVIYIACYRDQLVKQDMPFSSLYAKLFSGEDNDLEADAYILFDAIMSLEMQLMYDTAAATAPGLQDFPRNSANLRRVISESDPQKRNNTNSYIARTNYIYFVILKEYDEPLFNHLQKIGIEPHVFLMRWIRLIFSREFNVSETLHLWDFIFADHFLRKFEVNELPEFEMEMVDFFAVAMMSFVRINLLENDMSHCLQRLFKFPPIEDISHLISKSQKIRSTFCKKTNNVTQVDGSAESPVCENGFVDESDDIRDDRVGAYIPRQQHKEEDAYRNVNKPDRSKGDVTVSPYLLPKGVMGSPQSLIGGYADSPLSLMNIKRELENVSTRVYRLYDRAETIQREELMIEIEVVHTKLLHIIHSIDS</sequence>
<reference evidence="2" key="1">
    <citation type="submission" date="2023-08" db="EMBL/GenBank/DDBJ databases">
        <title>Draft sequence of the Babesia gibsoni genome.</title>
        <authorList>
            <person name="Yamagishi J.Y."/>
            <person name="Xuan X.X."/>
        </authorList>
    </citation>
    <scope>NUCLEOTIDE SEQUENCE</scope>
    <source>
        <strain evidence="2">Azabu</strain>
    </source>
</reference>
<gene>
    <name evidence="2" type="ORF">BgAZ_302630</name>
</gene>
<protein>
    <submittedName>
        <fullName evidence="2">TBC1 domain family member GTPase-activating protein</fullName>
    </submittedName>
</protein>
<accession>A0AAD8LHG4</accession>
<dbReference type="PROSITE" id="PS50086">
    <property type="entry name" value="TBC_RABGAP"/>
    <property type="match status" value="1"/>
</dbReference>
<dbReference type="Gene3D" id="1.10.472.80">
    <property type="entry name" value="Ypt/Rab-GAP domain of gyp1p, domain 3"/>
    <property type="match status" value="1"/>
</dbReference>
<dbReference type="GO" id="GO:0005096">
    <property type="term" value="F:GTPase activator activity"/>
    <property type="evidence" value="ECO:0007669"/>
    <property type="project" value="TreeGrafter"/>
</dbReference>
<keyword evidence="3" id="KW-1185">Reference proteome</keyword>
<comment type="caution">
    <text evidence="2">The sequence shown here is derived from an EMBL/GenBank/DDBJ whole genome shotgun (WGS) entry which is preliminary data.</text>
</comment>
<evidence type="ECO:0000313" key="3">
    <source>
        <dbReference type="Proteomes" id="UP001230268"/>
    </source>
</evidence>
<dbReference type="Pfam" id="PF00566">
    <property type="entry name" value="RabGAP-TBC"/>
    <property type="match status" value="2"/>
</dbReference>
<proteinExistence type="predicted"/>